<protein>
    <submittedName>
        <fullName evidence="7">DUF1282 family protein</fullName>
    </submittedName>
</protein>
<evidence type="ECO:0000256" key="3">
    <source>
        <dbReference type="ARBA" id="ARBA00022989"/>
    </source>
</evidence>
<comment type="caution">
    <text evidence="7">The sequence shown here is derived from an EMBL/GenBank/DDBJ whole genome shotgun (WGS) entry which is preliminary data.</text>
</comment>
<proteinExistence type="predicted"/>
<evidence type="ECO:0000313" key="7">
    <source>
        <dbReference type="EMBL" id="MBP1465330.1"/>
    </source>
</evidence>
<sequence>MAMIRQSSVPEMLTQSTDLMTNPSVEKFERYERYGTLGNAAVYVLAAIAISAVLGFVGSFLPGTPRPSFLGVFDTILRGLAQFFIFTGMVYFMGKKLYAGDGTWDEVAYTFSLFIAPLIAIGAVITFIVTLFAWIPFIGALVGLIGLLVSLVLMVVQIYYAYLGVQSSMNLRDSTQTLIVLVLSFLASGLIMGIISWFL</sequence>
<dbReference type="EMBL" id="SIJK02000008">
    <property type="protein sequence ID" value="MBP1465330.1"/>
    <property type="molecule type" value="Genomic_DNA"/>
</dbReference>
<feature type="transmembrane region" description="Helical" evidence="5">
    <location>
        <begin position="40"/>
        <end position="63"/>
    </location>
</feature>
<feature type="transmembrane region" description="Helical" evidence="5">
    <location>
        <begin position="75"/>
        <end position="94"/>
    </location>
</feature>
<dbReference type="Pfam" id="PF04893">
    <property type="entry name" value="Yip1"/>
    <property type="match status" value="1"/>
</dbReference>
<dbReference type="PRINTS" id="PR00342">
    <property type="entry name" value="RHESUSRHD"/>
</dbReference>
<dbReference type="InterPro" id="IPR002229">
    <property type="entry name" value="RhesusRHD"/>
</dbReference>
<dbReference type="Proteomes" id="UP001193081">
    <property type="component" value="Unassembled WGS sequence"/>
</dbReference>
<accession>A0ABS4D7C3</accession>
<organism evidence="7 8">
    <name type="scientific">Candidatus Chloroploca mongolica</name>
    <dbReference type="NCBI Taxonomy" id="2528176"/>
    <lineage>
        <taxon>Bacteria</taxon>
        <taxon>Bacillati</taxon>
        <taxon>Chloroflexota</taxon>
        <taxon>Chloroflexia</taxon>
        <taxon>Chloroflexales</taxon>
        <taxon>Chloroflexineae</taxon>
        <taxon>Oscillochloridaceae</taxon>
        <taxon>Candidatus Chloroploca</taxon>
    </lineage>
</organism>
<keyword evidence="2 5" id="KW-0812">Transmembrane</keyword>
<dbReference type="InterPro" id="IPR006977">
    <property type="entry name" value="Yip1_dom"/>
</dbReference>
<reference evidence="7 8" key="1">
    <citation type="submission" date="2021-03" db="EMBL/GenBank/DDBJ databases">
        <authorList>
            <person name="Grouzdev D.S."/>
        </authorList>
    </citation>
    <scope>NUCLEOTIDE SEQUENCE [LARGE SCALE GENOMIC DNA]</scope>
    <source>
        <strain evidence="7 8">M50-1</strain>
    </source>
</reference>
<feature type="transmembrane region" description="Helical" evidence="5">
    <location>
        <begin position="106"/>
        <end position="135"/>
    </location>
</feature>
<evidence type="ECO:0000256" key="4">
    <source>
        <dbReference type="ARBA" id="ARBA00023136"/>
    </source>
</evidence>
<feature type="domain" description="Yip1" evidence="6">
    <location>
        <begin position="18"/>
        <end position="192"/>
    </location>
</feature>
<feature type="transmembrane region" description="Helical" evidence="5">
    <location>
        <begin position="177"/>
        <end position="198"/>
    </location>
</feature>
<feature type="transmembrane region" description="Helical" evidence="5">
    <location>
        <begin position="141"/>
        <end position="165"/>
    </location>
</feature>
<keyword evidence="4 5" id="KW-0472">Membrane</keyword>
<name>A0ABS4D7C3_9CHLR</name>
<gene>
    <name evidence="7" type="ORF">EYB53_006400</name>
</gene>
<evidence type="ECO:0000256" key="2">
    <source>
        <dbReference type="ARBA" id="ARBA00022692"/>
    </source>
</evidence>
<comment type="subcellular location">
    <subcellularLocation>
        <location evidence="1">Membrane</location>
        <topology evidence="1">Multi-pass membrane protein</topology>
    </subcellularLocation>
</comment>
<evidence type="ECO:0000256" key="1">
    <source>
        <dbReference type="ARBA" id="ARBA00004141"/>
    </source>
</evidence>
<evidence type="ECO:0000259" key="6">
    <source>
        <dbReference type="Pfam" id="PF04893"/>
    </source>
</evidence>
<dbReference type="RefSeq" id="WP_135477381.1">
    <property type="nucleotide sequence ID" value="NZ_SIJK02000008.1"/>
</dbReference>
<evidence type="ECO:0000256" key="5">
    <source>
        <dbReference type="SAM" id="Phobius"/>
    </source>
</evidence>
<evidence type="ECO:0000313" key="8">
    <source>
        <dbReference type="Proteomes" id="UP001193081"/>
    </source>
</evidence>
<keyword evidence="3 5" id="KW-1133">Transmembrane helix</keyword>
<keyword evidence="8" id="KW-1185">Reference proteome</keyword>